<protein>
    <recommendedName>
        <fullName evidence="4">tRNA pseudouridine synthase A</fullName>
        <ecNumber evidence="4">5.4.99.12</ecNumber>
    </recommendedName>
    <alternativeName>
        <fullName evidence="4">tRNA pseudouridine(38-40) synthase</fullName>
    </alternativeName>
    <alternativeName>
        <fullName evidence="4">tRNA pseudouridylate synthase I</fullName>
    </alternativeName>
    <alternativeName>
        <fullName evidence="4">tRNA-uridine isomerase I</fullName>
    </alternativeName>
</protein>
<gene>
    <name evidence="4" type="primary">truA</name>
    <name evidence="9" type="ORF">CWS01_06265</name>
</gene>
<dbReference type="GO" id="GO:0003723">
    <property type="term" value="F:RNA binding"/>
    <property type="evidence" value="ECO:0007669"/>
    <property type="project" value="InterPro"/>
</dbReference>
<comment type="similarity">
    <text evidence="1 4 7">Belongs to the tRNA pseudouridine synthase TruA family.</text>
</comment>
<dbReference type="GO" id="GO:0160147">
    <property type="term" value="F:tRNA pseudouridine(38-40) synthase activity"/>
    <property type="evidence" value="ECO:0007669"/>
    <property type="project" value="UniProtKB-EC"/>
</dbReference>
<evidence type="ECO:0000256" key="3">
    <source>
        <dbReference type="ARBA" id="ARBA00023235"/>
    </source>
</evidence>
<name>A0A2N0Z524_9BACI</name>
<feature type="active site" description="Nucleophile" evidence="4 5">
    <location>
        <position position="53"/>
    </location>
</feature>
<feature type="domain" description="Pseudouridine synthase I TruA alpha/beta" evidence="8">
    <location>
        <begin position="144"/>
        <end position="245"/>
    </location>
</feature>
<keyword evidence="2 4" id="KW-0819">tRNA processing</keyword>
<evidence type="ECO:0000256" key="4">
    <source>
        <dbReference type="HAMAP-Rule" id="MF_00171"/>
    </source>
</evidence>
<comment type="function">
    <text evidence="4">Formation of pseudouridine at positions 38, 39 and 40 in the anticodon stem and loop of transfer RNAs.</text>
</comment>
<proteinExistence type="inferred from homology"/>
<dbReference type="Proteomes" id="UP000233375">
    <property type="component" value="Unassembled WGS sequence"/>
</dbReference>
<feature type="domain" description="Pseudouridine synthase I TruA alpha/beta" evidence="8">
    <location>
        <begin position="10"/>
        <end position="105"/>
    </location>
</feature>
<dbReference type="EMBL" id="PISE01000012">
    <property type="protein sequence ID" value="PKG24589.1"/>
    <property type="molecule type" value="Genomic_DNA"/>
</dbReference>
<keyword evidence="3 4" id="KW-0413">Isomerase</keyword>
<dbReference type="SUPFAM" id="SSF55120">
    <property type="entry name" value="Pseudouridine synthase"/>
    <property type="match status" value="1"/>
</dbReference>
<evidence type="ECO:0000313" key="10">
    <source>
        <dbReference type="Proteomes" id="UP000233375"/>
    </source>
</evidence>
<evidence type="ECO:0000256" key="6">
    <source>
        <dbReference type="PIRSR" id="PIRSR001430-2"/>
    </source>
</evidence>
<dbReference type="CDD" id="cd02570">
    <property type="entry name" value="PseudoU_synth_EcTruA"/>
    <property type="match status" value="1"/>
</dbReference>
<dbReference type="InterPro" id="IPR020103">
    <property type="entry name" value="PsdUridine_synth_cat_dom_sf"/>
</dbReference>
<dbReference type="PANTHER" id="PTHR11142">
    <property type="entry name" value="PSEUDOURIDYLATE SYNTHASE"/>
    <property type="match status" value="1"/>
</dbReference>
<evidence type="ECO:0000256" key="1">
    <source>
        <dbReference type="ARBA" id="ARBA00009375"/>
    </source>
</evidence>
<feature type="binding site" evidence="4 6">
    <location>
        <position position="111"/>
    </location>
    <ligand>
        <name>substrate</name>
    </ligand>
</feature>
<evidence type="ECO:0000256" key="5">
    <source>
        <dbReference type="PIRSR" id="PIRSR001430-1"/>
    </source>
</evidence>
<comment type="caution">
    <text evidence="9">The sequence shown here is derived from an EMBL/GenBank/DDBJ whole genome shotgun (WGS) entry which is preliminary data.</text>
</comment>
<evidence type="ECO:0000259" key="8">
    <source>
        <dbReference type="Pfam" id="PF01416"/>
    </source>
</evidence>
<dbReference type="PANTHER" id="PTHR11142:SF0">
    <property type="entry name" value="TRNA PSEUDOURIDINE SYNTHASE-LIKE 1"/>
    <property type="match status" value="1"/>
</dbReference>
<comment type="caution">
    <text evidence="4">Lacks conserved residue(s) required for the propagation of feature annotation.</text>
</comment>
<dbReference type="InterPro" id="IPR020097">
    <property type="entry name" value="PsdUridine_synth_TruA_a/b_dom"/>
</dbReference>
<evidence type="ECO:0000256" key="7">
    <source>
        <dbReference type="RuleBase" id="RU003792"/>
    </source>
</evidence>
<keyword evidence="10" id="KW-1185">Reference proteome</keyword>
<reference evidence="9 10" key="1">
    <citation type="journal article" date="2003" name="Int. J. Syst. Evol. Microbiol.">
        <title>Bacillus nealsonii sp. nov., isolated from a spacecraft-assembly facility, whose spores are gamma-radiation resistant.</title>
        <authorList>
            <person name="Venkateswaran K."/>
            <person name="Kempf M."/>
            <person name="Chen F."/>
            <person name="Satomi M."/>
            <person name="Nicholson W."/>
            <person name="Kern R."/>
        </authorList>
    </citation>
    <scope>NUCLEOTIDE SEQUENCE [LARGE SCALE GENOMIC DNA]</scope>
    <source>
        <strain evidence="9 10">FO-92</strain>
    </source>
</reference>
<evidence type="ECO:0000313" key="9">
    <source>
        <dbReference type="EMBL" id="PKG24589.1"/>
    </source>
</evidence>
<dbReference type="InterPro" id="IPR001406">
    <property type="entry name" value="PsdUridine_synth_TruA"/>
</dbReference>
<dbReference type="GO" id="GO:0031119">
    <property type="term" value="P:tRNA pseudouridine synthesis"/>
    <property type="evidence" value="ECO:0007669"/>
    <property type="project" value="UniProtKB-UniRule"/>
</dbReference>
<comment type="subunit">
    <text evidence="4">Homodimer.</text>
</comment>
<dbReference type="EC" id="5.4.99.12" evidence="4"/>
<sequence length="245" mass="28083">MQRYKCEIIYDGSAYCGFQIQPKDRTVQGEIERALKKLHKGVDVKIQASGRTDAGVHAVGQVIHFDSDLDIPIGKWELALNTLLPHEIVVAKTEAVSNNFHARYNVTGKEYRYFIQLGERRDPFKRNYAYYYPYPLNLDAMREAMNYFVGEFDFTSFCSAKTDKEDKIRKITSMELIEEENMLIFSFKGNGFLYNMVRIIIGTLLDVGRGKKRPDSIPAIIAGKDRKLAGKTASANGLYLWKVHY</sequence>
<dbReference type="FunFam" id="3.30.70.580:FF:000001">
    <property type="entry name" value="tRNA pseudouridine synthase A"/>
    <property type="match status" value="1"/>
</dbReference>
<accession>A0A2N0Z524</accession>
<dbReference type="OrthoDB" id="9811823at2"/>
<dbReference type="Gene3D" id="3.30.70.660">
    <property type="entry name" value="Pseudouridine synthase I, catalytic domain, C-terminal subdomain"/>
    <property type="match status" value="1"/>
</dbReference>
<dbReference type="AlphaFoldDB" id="A0A2N0Z524"/>
<organism evidence="9 10">
    <name type="scientific">Niallia nealsonii</name>
    <dbReference type="NCBI Taxonomy" id="115979"/>
    <lineage>
        <taxon>Bacteria</taxon>
        <taxon>Bacillati</taxon>
        <taxon>Bacillota</taxon>
        <taxon>Bacilli</taxon>
        <taxon>Bacillales</taxon>
        <taxon>Bacillaceae</taxon>
        <taxon>Niallia</taxon>
    </lineage>
</organism>
<comment type="catalytic activity">
    <reaction evidence="4 7">
        <text>uridine(38/39/40) in tRNA = pseudouridine(38/39/40) in tRNA</text>
        <dbReference type="Rhea" id="RHEA:22376"/>
        <dbReference type="Rhea" id="RHEA-COMP:10085"/>
        <dbReference type="Rhea" id="RHEA-COMP:10087"/>
        <dbReference type="ChEBI" id="CHEBI:65314"/>
        <dbReference type="ChEBI" id="CHEBI:65315"/>
        <dbReference type="EC" id="5.4.99.12"/>
    </reaction>
</comment>
<dbReference type="Gene3D" id="3.30.70.580">
    <property type="entry name" value="Pseudouridine synthase I, catalytic domain, N-terminal subdomain"/>
    <property type="match status" value="1"/>
</dbReference>
<dbReference type="Pfam" id="PF01416">
    <property type="entry name" value="PseudoU_synth_1"/>
    <property type="match status" value="2"/>
</dbReference>
<dbReference type="PIRSF" id="PIRSF001430">
    <property type="entry name" value="tRNA_psdUrid_synth"/>
    <property type="match status" value="1"/>
</dbReference>
<dbReference type="InterPro" id="IPR020094">
    <property type="entry name" value="TruA/RsuA/RluB/E/F_N"/>
</dbReference>
<dbReference type="NCBIfam" id="TIGR00071">
    <property type="entry name" value="hisT_truA"/>
    <property type="match status" value="1"/>
</dbReference>
<dbReference type="HAMAP" id="MF_00171">
    <property type="entry name" value="TruA"/>
    <property type="match status" value="1"/>
</dbReference>
<evidence type="ECO:0000256" key="2">
    <source>
        <dbReference type="ARBA" id="ARBA00022694"/>
    </source>
</evidence>
<dbReference type="InterPro" id="IPR020095">
    <property type="entry name" value="PsdUridine_synth_TruA_C"/>
</dbReference>
<dbReference type="RefSeq" id="WP_101176348.1">
    <property type="nucleotide sequence ID" value="NZ_PISE01000012.1"/>
</dbReference>